<dbReference type="STRING" id="49280.A9996_02840"/>
<evidence type="ECO:0000256" key="3">
    <source>
        <dbReference type="ARBA" id="ARBA00022692"/>
    </source>
</evidence>
<feature type="transmembrane region" description="Helical" evidence="9">
    <location>
        <begin position="371"/>
        <end position="391"/>
    </location>
</feature>
<comment type="subcellular location">
    <subcellularLocation>
        <location evidence="1">Cell membrane</location>
    </subcellularLocation>
</comment>
<feature type="region of interest" description="Disordered" evidence="8">
    <location>
        <begin position="195"/>
        <end position="218"/>
    </location>
</feature>
<dbReference type="OrthoDB" id="5728337at2"/>
<keyword evidence="3 9" id="KW-0812">Transmembrane</keyword>
<name>A0A1A7R5I2_9FLAO</name>
<dbReference type="Pfam" id="PF18967">
    <property type="entry name" value="PycTM"/>
    <property type="match status" value="1"/>
</dbReference>
<comment type="caution">
    <text evidence="11">The sequence shown here is derived from an EMBL/GenBank/DDBJ whole genome shotgun (WGS) entry which is preliminary data.</text>
</comment>
<reference evidence="11 12" key="1">
    <citation type="submission" date="2018-06" db="EMBL/GenBank/DDBJ databases">
        <title>Genomic Encyclopedia of Archaeal and Bacterial Type Strains, Phase II (KMG-II): from individual species to whole genera.</title>
        <authorList>
            <person name="Goeker M."/>
        </authorList>
    </citation>
    <scope>NUCLEOTIDE SEQUENCE [LARGE SCALE GENOMIC DNA]</scope>
    <source>
        <strain evidence="11 12">DSM 12408</strain>
    </source>
</reference>
<organism evidence="11 12">
    <name type="scientific">Gelidibacter algens</name>
    <dbReference type="NCBI Taxonomy" id="49280"/>
    <lineage>
        <taxon>Bacteria</taxon>
        <taxon>Pseudomonadati</taxon>
        <taxon>Bacteroidota</taxon>
        <taxon>Flavobacteriia</taxon>
        <taxon>Flavobacteriales</taxon>
        <taxon>Flavobacteriaceae</taxon>
        <taxon>Gelidibacter</taxon>
    </lineage>
</organism>
<gene>
    <name evidence="11" type="ORF">LX77_02348</name>
</gene>
<evidence type="ECO:0000256" key="9">
    <source>
        <dbReference type="SAM" id="Phobius"/>
    </source>
</evidence>
<evidence type="ECO:0000256" key="4">
    <source>
        <dbReference type="ARBA" id="ARBA00022741"/>
    </source>
</evidence>
<dbReference type="EMBL" id="QLLQ01000008">
    <property type="protein sequence ID" value="RAJ22791.1"/>
    <property type="molecule type" value="Genomic_DNA"/>
</dbReference>
<protein>
    <submittedName>
        <fullName evidence="11">HD domain-containing protein</fullName>
    </submittedName>
</protein>
<dbReference type="InterPro" id="IPR003607">
    <property type="entry name" value="HD/PDEase_dom"/>
</dbReference>
<evidence type="ECO:0000256" key="5">
    <source>
        <dbReference type="ARBA" id="ARBA00022989"/>
    </source>
</evidence>
<keyword evidence="12" id="KW-1185">Reference proteome</keyword>
<dbReference type="Pfam" id="PF01966">
    <property type="entry name" value="HD"/>
    <property type="match status" value="1"/>
</dbReference>
<feature type="transmembrane region" description="Helical" evidence="9">
    <location>
        <begin position="246"/>
        <end position="265"/>
    </location>
</feature>
<dbReference type="CDD" id="cd00077">
    <property type="entry name" value="HDc"/>
    <property type="match status" value="1"/>
</dbReference>
<dbReference type="RefSeq" id="WP_066430665.1">
    <property type="nucleotide sequence ID" value="NZ_LZRN01000004.1"/>
</dbReference>
<dbReference type="AlphaFoldDB" id="A0A1A7R5I2"/>
<dbReference type="PANTHER" id="PTHR33594:SF1">
    <property type="entry name" value="HD_PDEASE DOMAIN-CONTAINING PROTEIN"/>
    <property type="match status" value="1"/>
</dbReference>
<evidence type="ECO:0000256" key="8">
    <source>
        <dbReference type="SAM" id="MobiDB-lite"/>
    </source>
</evidence>
<keyword evidence="5 9" id="KW-1133">Transmembrane helix</keyword>
<dbReference type="PANTHER" id="PTHR33594">
    <property type="entry name" value="SUPERFAMILY HYDROLASE, PUTATIVE (AFU_ORTHOLOGUE AFUA_1G03035)-RELATED"/>
    <property type="match status" value="1"/>
</dbReference>
<keyword evidence="7 9" id="KW-0472">Membrane</keyword>
<keyword evidence="6" id="KW-0051">Antiviral defense</keyword>
<dbReference type="GO" id="GO:0005886">
    <property type="term" value="C:plasma membrane"/>
    <property type="evidence" value="ECO:0007669"/>
    <property type="project" value="UniProtKB-SubCell"/>
</dbReference>
<feature type="transmembrane region" description="Helical" evidence="9">
    <location>
        <begin position="277"/>
        <end position="297"/>
    </location>
</feature>
<proteinExistence type="predicted"/>
<evidence type="ECO:0000256" key="7">
    <source>
        <dbReference type="ARBA" id="ARBA00023136"/>
    </source>
</evidence>
<evidence type="ECO:0000259" key="10">
    <source>
        <dbReference type="SMART" id="SM00471"/>
    </source>
</evidence>
<dbReference type="GO" id="GO:0000166">
    <property type="term" value="F:nucleotide binding"/>
    <property type="evidence" value="ECO:0007669"/>
    <property type="project" value="UniProtKB-KW"/>
</dbReference>
<feature type="domain" description="HD/PDEase" evidence="10">
    <location>
        <begin position="24"/>
        <end position="138"/>
    </location>
</feature>
<evidence type="ECO:0000313" key="12">
    <source>
        <dbReference type="Proteomes" id="UP000248987"/>
    </source>
</evidence>
<evidence type="ECO:0000313" key="11">
    <source>
        <dbReference type="EMBL" id="RAJ22791.1"/>
    </source>
</evidence>
<evidence type="ECO:0000256" key="1">
    <source>
        <dbReference type="ARBA" id="ARBA00004236"/>
    </source>
</evidence>
<dbReference type="InterPro" id="IPR006674">
    <property type="entry name" value="HD_domain"/>
</dbReference>
<keyword evidence="2" id="KW-1003">Cell membrane</keyword>
<accession>A0A1A7R5I2</accession>
<dbReference type="SMART" id="SM00471">
    <property type="entry name" value="HDc"/>
    <property type="match status" value="1"/>
</dbReference>
<keyword evidence="4" id="KW-0547">Nucleotide-binding</keyword>
<dbReference type="InterPro" id="IPR043760">
    <property type="entry name" value="PycTM_dom"/>
</dbReference>
<sequence length="423" mass="48944">MADIIKKTEDFVFNLFKEDLPNTFLYHNFTHTQRVLRSVKEIAENSDISTENSTVLQLAALLHDTGYTKMREGHEEESVKIATTFLEDQHLEKDIIDAVNECIMATKFKDVPRTDLGKVIRDADASHFGKEYFNEASEFLRKELELQDIKTYSASEWLAENIKVLSQKHQFYTDYALRNWQKQKEDNLADLIKSKKKEKKRRQKEQMKAQLKAQAKDSSPERAIQSFYRTALRNHIKLSDIADTKANILLSVNAIIISLMLSTLFSKFDNPANQFLIVPTVILMLSSIISMILSIIATRPNITSGEFTKEDVENKKVNLTFFGNFHKMKLEDFEWAINELLKDKDYVYSSLTKDLYFLGKVLDRKYRILRVTYTIFMVGMIISVIAFAVSFKFAPNATINDVLKPAASTTIMKPQHNQYDYYV</sequence>
<evidence type="ECO:0000256" key="2">
    <source>
        <dbReference type="ARBA" id="ARBA00022475"/>
    </source>
</evidence>
<dbReference type="Proteomes" id="UP000248987">
    <property type="component" value="Unassembled WGS sequence"/>
</dbReference>
<dbReference type="Gene3D" id="1.10.3210.10">
    <property type="entry name" value="Hypothetical protein af1432"/>
    <property type="match status" value="1"/>
</dbReference>
<evidence type="ECO:0000256" key="6">
    <source>
        <dbReference type="ARBA" id="ARBA00023118"/>
    </source>
</evidence>
<dbReference type="SUPFAM" id="SSF109604">
    <property type="entry name" value="HD-domain/PDEase-like"/>
    <property type="match status" value="1"/>
</dbReference>
<dbReference type="GO" id="GO:0051607">
    <property type="term" value="P:defense response to virus"/>
    <property type="evidence" value="ECO:0007669"/>
    <property type="project" value="UniProtKB-KW"/>
</dbReference>